<dbReference type="InterPro" id="IPR000160">
    <property type="entry name" value="GGDEF_dom"/>
</dbReference>
<keyword evidence="1" id="KW-0808">Transferase</keyword>
<evidence type="ECO:0000256" key="4">
    <source>
        <dbReference type="PROSITE-ProRule" id="PRU00703"/>
    </source>
</evidence>
<dbReference type="RefSeq" id="WP_013292810.1">
    <property type="nucleotide sequence ID" value="NC_014394.1"/>
</dbReference>
<feature type="modified residue" description="4-aspartylphosphate" evidence="3">
    <location>
        <position position="1198"/>
    </location>
</feature>
<dbReference type="eggNOG" id="COG2203">
    <property type="taxonomic scope" value="Bacteria"/>
</dbReference>
<evidence type="ECO:0000256" key="3">
    <source>
        <dbReference type="PROSITE-ProRule" id="PRU00169"/>
    </source>
</evidence>
<dbReference type="Pfam" id="PF13426">
    <property type="entry name" value="PAS_9"/>
    <property type="match status" value="1"/>
</dbReference>
<feature type="domain" description="CBS" evidence="10">
    <location>
        <begin position="135"/>
        <end position="190"/>
    </location>
</feature>
<dbReference type="Pfam" id="PF00072">
    <property type="entry name" value="Response_reg"/>
    <property type="match status" value="1"/>
</dbReference>
<dbReference type="EMBL" id="CP002159">
    <property type="protein sequence ID" value="ADL54869.1"/>
    <property type="molecule type" value="Genomic_DNA"/>
</dbReference>
<evidence type="ECO:0000259" key="10">
    <source>
        <dbReference type="PROSITE" id="PS51371"/>
    </source>
</evidence>
<dbReference type="CDD" id="cd00130">
    <property type="entry name" value="PAS"/>
    <property type="match status" value="2"/>
</dbReference>
<dbReference type="InterPro" id="IPR046342">
    <property type="entry name" value="CBS_dom_sf"/>
</dbReference>
<dbReference type="SMART" id="SM00091">
    <property type="entry name" value="PAS"/>
    <property type="match status" value="2"/>
</dbReference>
<keyword evidence="3" id="KW-0597">Phosphoprotein</keyword>
<dbReference type="InterPro" id="IPR035965">
    <property type="entry name" value="PAS-like_dom_sf"/>
</dbReference>
<dbReference type="FunFam" id="3.20.20.450:FF:000001">
    <property type="entry name" value="Cyclic di-GMP phosphodiesterase yahA"/>
    <property type="match status" value="1"/>
</dbReference>
<dbReference type="CDD" id="cd01949">
    <property type="entry name" value="GGDEF"/>
    <property type="match status" value="1"/>
</dbReference>
<dbReference type="InterPro" id="IPR003018">
    <property type="entry name" value="GAF"/>
</dbReference>
<evidence type="ECO:0000259" key="9">
    <source>
        <dbReference type="PROSITE" id="PS50887"/>
    </source>
</evidence>
<reference evidence="11 12" key="1">
    <citation type="submission" date="2010-08" db="EMBL/GenBank/DDBJ databases">
        <title>Complete sequence of Gallionella capsiferriformans ES-2.</title>
        <authorList>
            <consortium name="US DOE Joint Genome Institute"/>
            <person name="Lucas S."/>
            <person name="Copeland A."/>
            <person name="Lapidus A."/>
            <person name="Cheng J.-F."/>
            <person name="Bruce D."/>
            <person name="Goodwin L."/>
            <person name="Pitluck S."/>
            <person name="Chertkov O."/>
            <person name="Davenport K.W."/>
            <person name="Detter J.C."/>
            <person name="Han C."/>
            <person name="Tapia R."/>
            <person name="Land M."/>
            <person name="Hauser L."/>
            <person name="Chang Y.-J."/>
            <person name="Jeffries C."/>
            <person name="Kyrpides N."/>
            <person name="Ivanova N."/>
            <person name="Mikhailova N."/>
            <person name="Shelobolina E.S."/>
            <person name="Picardal F."/>
            <person name="Roden E."/>
            <person name="Emerson D."/>
            <person name="Woyke T."/>
        </authorList>
    </citation>
    <scope>NUCLEOTIDE SEQUENCE [LARGE SCALE GENOMIC DNA]</scope>
    <source>
        <strain evidence="11 12">ES-2</strain>
    </source>
</reference>
<dbReference type="Pfam" id="PF00571">
    <property type="entry name" value="CBS"/>
    <property type="match status" value="4"/>
</dbReference>
<evidence type="ECO:0000256" key="2">
    <source>
        <dbReference type="ARBA" id="ARBA00022777"/>
    </source>
</evidence>
<dbReference type="PROSITE" id="PS50112">
    <property type="entry name" value="PAS"/>
    <property type="match status" value="2"/>
</dbReference>
<dbReference type="InterPro" id="IPR029016">
    <property type="entry name" value="GAF-like_dom_sf"/>
</dbReference>
<dbReference type="PROSITE" id="PS51371">
    <property type="entry name" value="CBS"/>
    <property type="match status" value="4"/>
</dbReference>
<proteinExistence type="predicted"/>
<feature type="domain" description="PAS" evidence="6">
    <location>
        <begin position="586"/>
        <end position="632"/>
    </location>
</feature>
<dbReference type="PROSITE" id="PS50883">
    <property type="entry name" value="EAL"/>
    <property type="match status" value="1"/>
</dbReference>
<dbReference type="Pfam" id="PF08448">
    <property type="entry name" value="PAS_4"/>
    <property type="match status" value="1"/>
</dbReference>
<dbReference type="CDD" id="cd01948">
    <property type="entry name" value="EAL"/>
    <property type="match status" value="1"/>
</dbReference>
<gene>
    <name evidence="11" type="ordered locus">Galf_0833</name>
</gene>
<evidence type="ECO:0000259" key="8">
    <source>
        <dbReference type="PROSITE" id="PS50883"/>
    </source>
</evidence>
<dbReference type="HOGENOM" id="CLU_000445_70_20_4"/>
<dbReference type="InterPro" id="IPR029787">
    <property type="entry name" value="Nucleotide_cyclase"/>
</dbReference>
<dbReference type="PANTHER" id="PTHR44757:SF2">
    <property type="entry name" value="BIOFILM ARCHITECTURE MAINTENANCE PROTEIN MBAA"/>
    <property type="match status" value="1"/>
</dbReference>
<dbReference type="SMART" id="SM00116">
    <property type="entry name" value="CBS"/>
    <property type="match status" value="4"/>
</dbReference>
<dbReference type="InterPro" id="IPR011006">
    <property type="entry name" value="CheY-like_superfamily"/>
</dbReference>
<dbReference type="Proteomes" id="UP000001235">
    <property type="component" value="Chromosome"/>
</dbReference>
<dbReference type="PROSITE" id="PS50887">
    <property type="entry name" value="GGDEF"/>
    <property type="match status" value="1"/>
</dbReference>
<dbReference type="CDD" id="cd17569">
    <property type="entry name" value="REC_HupR-like"/>
    <property type="match status" value="1"/>
</dbReference>
<dbReference type="Pfam" id="PF00990">
    <property type="entry name" value="GGDEF"/>
    <property type="match status" value="1"/>
</dbReference>
<dbReference type="Gene3D" id="3.30.450.40">
    <property type="match status" value="1"/>
</dbReference>
<dbReference type="SMART" id="SM00267">
    <property type="entry name" value="GGDEF"/>
    <property type="match status" value="1"/>
</dbReference>
<dbReference type="GO" id="GO:0016301">
    <property type="term" value="F:kinase activity"/>
    <property type="evidence" value="ECO:0007669"/>
    <property type="project" value="UniProtKB-KW"/>
</dbReference>
<accession>D9SE93</accession>
<dbReference type="NCBIfam" id="TIGR00229">
    <property type="entry name" value="sensory_box"/>
    <property type="match status" value="2"/>
</dbReference>
<dbReference type="SUPFAM" id="SSF52172">
    <property type="entry name" value="CheY-like"/>
    <property type="match status" value="1"/>
</dbReference>
<dbReference type="Pfam" id="PF13185">
    <property type="entry name" value="GAF_2"/>
    <property type="match status" value="1"/>
</dbReference>
<dbReference type="Gene3D" id="3.30.450.20">
    <property type="entry name" value="PAS domain"/>
    <property type="match status" value="2"/>
</dbReference>
<dbReference type="InterPro" id="IPR000644">
    <property type="entry name" value="CBS_dom"/>
</dbReference>
<evidence type="ECO:0000259" key="7">
    <source>
        <dbReference type="PROSITE" id="PS50113"/>
    </source>
</evidence>
<dbReference type="InterPro" id="IPR001789">
    <property type="entry name" value="Sig_transdc_resp-reg_receiver"/>
</dbReference>
<dbReference type="SMART" id="SM00052">
    <property type="entry name" value="EAL"/>
    <property type="match status" value="1"/>
</dbReference>
<keyword evidence="4" id="KW-0129">CBS domain</keyword>
<dbReference type="Gene3D" id="3.30.70.270">
    <property type="match status" value="1"/>
</dbReference>
<dbReference type="Pfam" id="PF00563">
    <property type="entry name" value="EAL"/>
    <property type="match status" value="1"/>
</dbReference>
<dbReference type="Gene3D" id="3.40.50.2300">
    <property type="match status" value="1"/>
</dbReference>
<dbReference type="Gene3D" id="3.20.20.450">
    <property type="entry name" value="EAL domain"/>
    <property type="match status" value="1"/>
</dbReference>
<dbReference type="SMART" id="SM00086">
    <property type="entry name" value="PAC"/>
    <property type="match status" value="2"/>
</dbReference>
<evidence type="ECO:0000313" key="11">
    <source>
        <dbReference type="EMBL" id="ADL54869.1"/>
    </source>
</evidence>
<dbReference type="PANTHER" id="PTHR44757">
    <property type="entry name" value="DIGUANYLATE CYCLASE DGCP"/>
    <property type="match status" value="1"/>
</dbReference>
<dbReference type="AlphaFoldDB" id="D9SE93"/>
<dbReference type="InterPro" id="IPR000014">
    <property type="entry name" value="PAS"/>
</dbReference>
<dbReference type="SUPFAM" id="SSF55785">
    <property type="entry name" value="PYP-like sensor domain (PAS domain)"/>
    <property type="match status" value="2"/>
</dbReference>
<dbReference type="PROSITE" id="PS50113">
    <property type="entry name" value="PAC"/>
    <property type="match status" value="1"/>
</dbReference>
<dbReference type="InterPro" id="IPR052155">
    <property type="entry name" value="Biofilm_reg_signaling"/>
</dbReference>
<dbReference type="SUPFAM" id="SSF141868">
    <property type="entry name" value="EAL domain-like"/>
    <property type="match status" value="1"/>
</dbReference>
<feature type="domain" description="CBS" evidence="10">
    <location>
        <begin position="70"/>
        <end position="126"/>
    </location>
</feature>
<feature type="domain" description="PAC" evidence="7">
    <location>
        <begin position="354"/>
        <end position="409"/>
    </location>
</feature>
<dbReference type="SMART" id="SM00448">
    <property type="entry name" value="REC"/>
    <property type="match status" value="1"/>
</dbReference>
<evidence type="ECO:0000256" key="1">
    <source>
        <dbReference type="ARBA" id="ARBA00022679"/>
    </source>
</evidence>
<dbReference type="InterPro" id="IPR013656">
    <property type="entry name" value="PAS_4"/>
</dbReference>
<dbReference type="SUPFAM" id="SSF55073">
    <property type="entry name" value="Nucleotide cyclase"/>
    <property type="match status" value="1"/>
</dbReference>
<dbReference type="InterPro" id="IPR000700">
    <property type="entry name" value="PAS-assoc_C"/>
</dbReference>
<dbReference type="InterPro" id="IPR001633">
    <property type="entry name" value="EAL_dom"/>
</dbReference>
<evidence type="ECO:0000259" key="5">
    <source>
        <dbReference type="PROSITE" id="PS50110"/>
    </source>
</evidence>
<dbReference type="Gene3D" id="3.10.580.10">
    <property type="entry name" value="CBS-domain"/>
    <property type="match status" value="2"/>
</dbReference>
<dbReference type="eggNOG" id="COG2202">
    <property type="taxonomic scope" value="Bacteria"/>
</dbReference>
<dbReference type="SUPFAM" id="SSF55781">
    <property type="entry name" value="GAF domain-like"/>
    <property type="match status" value="1"/>
</dbReference>
<dbReference type="InterPro" id="IPR043128">
    <property type="entry name" value="Rev_trsase/Diguanyl_cyclase"/>
</dbReference>
<sequence>MTIANIMTRNVAQIDLRQPMSVATEMMQRMQISCLLVIENNLPVGILTERDVVRGTASGFTTAQPVAELMSTPLRSIEQTASKSEAYHTLIKHGIRHLRVIDEHGNTTGIVSETDFRNQASIEHFLQLRDVGSAMSADILMLSEQASVADAANAMTKSRTDYVLVGENRCTTGILTERDIVRLFGQDDPRRVLREVMSKPVAKVARQTQLKDAAKKMQDEGIRRLVVEDDAGQVIGVLTEHDVVKPLEEDYVDILQAIIDSQSIKLNQLQADMLNRQLAESIMAWKRPFLDLLDNLPLKVFIKDTRSNYIACNKSYADDLGIQQSEIAGKSDLDFYPASLAQHYREDDARVIESDQTITMVGPYLAGSRQTWVQISKSPWHDGRGDIGGVIGIFQDVTHEYQMNKALQRKAQLYEVSSQVNSAIIHLQDTQSLLDKVCDIILSFSGFRLAWIGRENSEQQVVPVAIAGQARDYVSDLSLSTQTGLPGAQGPAATAINENRIVVVDDFLNDPMSLAWHEAAAQYALHGNISLPINAPDFRGALMVYADTVNFFDHEVILLLKELSEDISFALKQIHINTIKRQQETELKLAEQVFSRSADAMIITNPDNNIVRVNQAFCEITGYTSEEVIGKNPRILKSEKQDHDFFRSLWRSLELQGSWQGEIWNRRKNGEIYPEWSSINAVKDASGRVVNYFAVFSDLLQKKALAELDHLKHYDALTDLPNRALLEDRIESSITHARQYERFIGVIFLNLDHFHTVNDMLSHAGGDQVLIATAKRLMDAAPAQASISRLSADTFVIALPDLNTSEEINRTAELIAQKIYQPLTVADQSVQLSARMGISVYPIDGNDATTLMKHADAALADAKQCGVRNSFRFYSSSMNEHAHKLLTMGAELRNAISQNRLVLHYQPQVDIITGQIIGAEALIRINHPERGIISPGEFISVAEETGLIIPMGTWVIREACRQMQQWHLDKNIELTIAINLSPLQLHQSDLPEIVSLALHDSGLNARYLELEFTESAIMKNVRETVAIMNKFKAMGLHLSIDDFGTGYSSLSYLKQFPVDKLKIDQSFVSNITQDPNDAAIVQAIIALGRTLGMTTIAEGVETEAQLGYLRSVNCKEMQGYLYSAPLPAEEFAALLVRGKMMADNKSEKILLLVDDEENVLLSLKRILRREGYQILTATSAEEGLEIMAKHQVNVVLSDQRMPGMSGVEFLRRVKTMHPNVVRMILSGYTEIGTLTDAINKGEIYQFITKPWENEALTAMIREAFVRYEILKRPVE</sequence>
<feature type="domain" description="Response regulatory" evidence="5">
    <location>
        <begin position="1149"/>
        <end position="1264"/>
    </location>
</feature>
<organism evidence="11 12">
    <name type="scientific">Gallionella capsiferriformans (strain ES-2)</name>
    <name type="common">Gallionella ferruginea capsiferriformans (strain ES-2)</name>
    <dbReference type="NCBI Taxonomy" id="395494"/>
    <lineage>
        <taxon>Bacteria</taxon>
        <taxon>Pseudomonadati</taxon>
        <taxon>Pseudomonadota</taxon>
        <taxon>Betaproteobacteria</taxon>
        <taxon>Nitrosomonadales</taxon>
        <taxon>Gallionellaceae</taxon>
        <taxon>Gallionella</taxon>
    </lineage>
</organism>
<dbReference type="KEGG" id="gca:Galf_0833"/>
<dbReference type="GO" id="GO:0000160">
    <property type="term" value="P:phosphorelay signal transduction system"/>
    <property type="evidence" value="ECO:0007669"/>
    <property type="project" value="InterPro"/>
</dbReference>
<feature type="domain" description="CBS" evidence="10">
    <location>
        <begin position="197"/>
        <end position="254"/>
    </location>
</feature>
<evidence type="ECO:0000313" key="12">
    <source>
        <dbReference type="Proteomes" id="UP000001235"/>
    </source>
</evidence>
<dbReference type="eggNOG" id="COG5001">
    <property type="taxonomic scope" value="Bacteria"/>
</dbReference>
<name>D9SE93_GALCS</name>
<dbReference type="STRING" id="395494.Galf_0833"/>
<dbReference type="OrthoDB" id="9813903at2"/>
<dbReference type="InterPro" id="IPR001610">
    <property type="entry name" value="PAC"/>
</dbReference>
<keyword evidence="12" id="KW-1185">Reference proteome</keyword>
<evidence type="ECO:0000259" key="6">
    <source>
        <dbReference type="PROSITE" id="PS50112"/>
    </source>
</evidence>
<dbReference type="PROSITE" id="PS50110">
    <property type="entry name" value="RESPONSE_REGULATORY"/>
    <property type="match status" value="1"/>
</dbReference>
<dbReference type="NCBIfam" id="TIGR00254">
    <property type="entry name" value="GGDEF"/>
    <property type="match status" value="1"/>
</dbReference>
<feature type="domain" description="GGDEF" evidence="9">
    <location>
        <begin position="742"/>
        <end position="876"/>
    </location>
</feature>
<dbReference type="InterPro" id="IPR035919">
    <property type="entry name" value="EAL_sf"/>
</dbReference>
<keyword evidence="2" id="KW-0418">Kinase</keyword>
<feature type="domain" description="PAS" evidence="6">
    <location>
        <begin position="292"/>
        <end position="355"/>
    </location>
</feature>
<feature type="domain" description="CBS" evidence="10">
    <location>
        <begin position="7"/>
        <end position="62"/>
    </location>
</feature>
<protein>
    <submittedName>
        <fullName evidence="11">Response regulator receiver modulated diguanylate cyclase/phosphodiesterase with PAS/PAC sensor(S)</fullName>
    </submittedName>
</protein>
<feature type="domain" description="EAL" evidence="8">
    <location>
        <begin position="885"/>
        <end position="1139"/>
    </location>
</feature>
<dbReference type="SUPFAM" id="SSF54631">
    <property type="entry name" value="CBS-domain pair"/>
    <property type="match status" value="2"/>
</dbReference>